<dbReference type="InterPro" id="IPR017871">
    <property type="entry name" value="ABC_transporter-like_CS"/>
</dbReference>
<reference evidence="5 6" key="1">
    <citation type="submission" date="2016-03" db="EMBL/GenBank/DDBJ databases">
        <title>Comparison of Bacillus endophyticus and B. anthracis characteristics using whole genome sequence analysis and microbiological techniques.</title>
        <authorList>
            <person name="Lekota K.E."/>
            <person name="Mafofo J."/>
            <person name="Rees J."/>
            <person name="Muchadeyi F.C."/>
            <person name="Madoroba E."/>
            <person name="Van Heerden H."/>
        </authorList>
    </citation>
    <scope>NUCLEOTIDE SEQUENCE [LARGE SCALE GENOMIC DNA]</scope>
    <source>
        <strain evidence="5 6">3631_10C</strain>
    </source>
</reference>
<dbReference type="PANTHER" id="PTHR42794">
    <property type="entry name" value="HEMIN IMPORT ATP-BINDING PROTEIN HMUV"/>
    <property type="match status" value="1"/>
</dbReference>
<evidence type="ECO:0000256" key="2">
    <source>
        <dbReference type="ARBA" id="ARBA00022741"/>
    </source>
</evidence>
<dbReference type="FunFam" id="3.40.50.300:FF:000134">
    <property type="entry name" value="Iron-enterobactin ABC transporter ATP-binding protein"/>
    <property type="match status" value="1"/>
</dbReference>
<protein>
    <submittedName>
        <fullName evidence="5">ABC transporter</fullName>
    </submittedName>
</protein>
<keyword evidence="3" id="KW-0067">ATP-binding</keyword>
<dbReference type="CDD" id="cd03214">
    <property type="entry name" value="ABC_Iron-Siderophores_B12_Hemin"/>
    <property type="match status" value="1"/>
</dbReference>
<dbReference type="EMBL" id="LVYK01000001">
    <property type="protein sequence ID" value="RAS82011.1"/>
    <property type="molecule type" value="Genomic_DNA"/>
</dbReference>
<keyword evidence="1" id="KW-0813">Transport</keyword>
<dbReference type="SMART" id="SM00382">
    <property type="entry name" value="AAA"/>
    <property type="match status" value="1"/>
</dbReference>
<dbReference type="InterPro" id="IPR003593">
    <property type="entry name" value="AAA+_ATPase"/>
</dbReference>
<dbReference type="RefSeq" id="WP_111925540.1">
    <property type="nucleotide sequence ID" value="NZ_JAMAYK010000001.1"/>
</dbReference>
<dbReference type="PROSITE" id="PS00211">
    <property type="entry name" value="ABC_TRANSPORTER_1"/>
    <property type="match status" value="1"/>
</dbReference>
<evidence type="ECO:0000313" key="5">
    <source>
        <dbReference type="EMBL" id="RAS82011.1"/>
    </source>
</evidence>
<keyword evidence="2" id="KW-0547">Nucleotide-binding</keyword>
<evidence type="ECO:0000256" key="3">
    <source>
        <dbReference type="ARBA" id="ARBA00022840"/>
    </source>
</evidence>
<feature type="domain" description="ABC transporter" evidence="4">
    <location>
        <begin position="2"/>
        <end position="234"/>
    </location>
</feature>
<proteinExistence type="predicted"/>
<dbReference type="Gene3D" id="3.40.50.300">
    <property type="entry name" value="P-loop containing nucleotide triphosphate hydrolases"/>
    <property type="match status" value="1"/>
</dbReference>
<dbReference type="PROSITE" id="PS50893">
    <property type="entry name" value="ABC_TRANSPORTER_2"/>
    <property type="match status" value="1"/>
</dbReference>
<evidence type="ECO:0000259" key="4">
    <source>
        <dbReference type="PROSITE" id="PS50893"/>
    </source>
</evidence>
<evidence type="ECO:0000256" key="1">
    <source>
        <dbReference type="ARBA" id="ARBA00022448"/>
    </source>
</evidence>
<name>A0AAX1QG22_9BACI</name>
<dbReference type="GO" id="GO:0016887">
    <property type="term" value="F:ATP hydrolysis activity"/>
    <property type="evidence" value="ECO:0007669"/>
    <property type="project" value="InterPro"/>
</dbReference>
<dbReference type="PANTHER" id="PTHR42794:SF2">
    <property type="entry name" value="ABC TRANSPORTER ATP-BINDING PROTEIN"/>
    <property type="match status" value="1"/>
</dbReference>
<dbReference type="InterPro" id="IPR027417">
    <property type="entry name" value="P-loop_NTPase"/>
</dbReference>
<dbReference type="GO" id="GO:0005524">
    <property type="term" value="F:ATP binding"/>
    <property type="evidence" value="ECO:0007669"/>
    <property type="project" value="UniProtKB-KW"/>
</dbReference>
<dbReference type="InterPro" id="IPR003439">
    <property type="entry name" value="ABC_transporter-like_ATP-bd"/>
</dbReference>
<accession>A0AAX1QG22</accession>
<dbReference type="Pfam" id="PF00005">
    <property type="entry name" value="ABC_tran"/>
    <property type="match status" value="1"/>
</dbReference>
<sequence>MISIEHVTTLIGNQLIIDDVSLSAEKKQFVGVIGPNGSGKSTLLKNIYRVLPLSSGKVMINGDDFLKMKPKEAAKQLAVVSQETPVTFDFSVKEMVLMGRAPYKRMFDFDHSKDDELALEMLKKVGMETFINRNFLTLSGGEKQRVIIARALIQQGEVLILDEPTNHLDIHHQLHIMDAVKDTNMTVIAALHDLNIASMYCDYLFVMREGKIFAQGRPEEVLNETLLREVFEVETIIHQHETLGKPHITFLPNRFVKRQG</sequence>
<comment type="caution">
    <text evidence="5">The sequence shown here is derived from an EMBL/GenBank/DDBJ whole genome shotgun (WGS) entry which is preliminary data.</text>
</comment>
<evidence type="ECO:0000313" key="6">
    <source>
        <dbReference type="Proteomes" id="UP000250174"/>
    </source>
</evidence>
<organism evidence="5 6">
    <name type="scientific">Priestia endophytica</name>
    <dbReference type="NCBI Taxonomy" id="135735"/>
    <lineage>
        <taxon>Bacteria</taxon>
        <taxon>Bacillati</taxon>
        <taxon>Bacillota</taxon>
        <taxon>Bacilli</taxon>
        <taxon>Bacillales</taxon>
        <taxon>Bacillaceae</taxon>
        <taxon>Priestia</taxon>
    </lineage>
</organism>
<dbReference type="SUPFAM" id="SSF52540">
    <property type="entry name" value="P-loop containing nucleoside triphosphate hydrolases"/>
    <property type="match status" value="1"/>
</dbReference>
<dbReference type="Proteomes" id="UP000250174">
    <property type="component" value="Unassembled WGS sequence"/>
</dbReference>
<dbReference type="AlphaFoldDB" id="A0AAX1QG22"/>
<gene>
    <name evidence="5" type="ORF">A3864_00450</name>
</gene>